<sequence>MELRLICRLMTAEGELVLRPQRFICVLSLLSISGIQFIRMVVLKSLHAPSEGVRLQQADTTAVLDGKRLGSGSGTLFVAEAHLSWFDGSGMGFCLEYPSISLHAISRDLSAFPEEHLYVMVNAKLDEEAEAEQQDIASDDEESDDEDSGTITEIRFVPSDKAALEPMFSAMCDCQALHPDPDDADTDDDDYEGEEYDVEEAEQGQGQGQGDVPTFHTYEEGLSHLTAEGQATLDRLEGMLAQSVTQQYHMAGVRSDEPSAQFEDGMEVDSNAVAGQFDDADVDH</sequence>
<dbReference type="InterPro" id="IPR003521">
    <property type="entry name" value="ICln"/>
</dbReference>
<dbReference type="GO" id="GO:0034715">
    <property type="term" value="C:pICln-Sm protein complex"/>
    <property type="evidence" value="ECO:0007669"/>
    <property type="project" value="InterPro"/>
</dbReference>
<dbReference type="PANTHER" id="PTHR21399">
    <property type="entry name" value="CHLORIDE CONDUCTANCE REGULATORY PROTEIN ICLN"/>
    <property type="match status" value="1"/>
</dbReference>
<dbReference type="PRINTS" id="PR01348">
    <property type="entry name" value="ICLNCHANNEL"/>
</dbReference>
<evidence type="ECO:0000256" key="2">
    <source>
        <dbReference type="ARBA" id="ARBA00004496"/>
    </source>
</evidence>
<feature type="compositionally biased region" description="Acidic residues" evidence="9">
    <location>
        <begin position="182"/>
        <end position="202"/>
    </location>
</feature>
<evidence type="ECO:0000256" key="7">
    <source>
        <dbReference type="ARBA" id="ARBA00033090"/>
    </source>
</evidence>
<dbReference type="GO" id="GO:0005886">
    <property type="term" value="C:plasma membrane"/>
    <property type="evidence" value="ECO:0007669"/>
    <property type="project" value="InterPro"/>
</dbReference>
<name>A0A8C1W963_CYPCA</name>
<evidence type="ECO:0000256" key="5">
    <source>
        <dbReference type="ARBA" id="ARBA00022490"/>
    </source>
</evidence>
<feature type="region of interest" description="Disordered" evidence="9">
    <location>
        <begin position="129"/>
        <end position="156"/>
    </location>
</feature>
<dbReference type="PANTHER" id="PTHR21399:SF0">
    <property type="entry name" value="METHYLOSOME SUBUNIT PICLN"/>
    <property type="match status" value="1"/>
</dbReference>
<comment type="similarity">
    <text evidence="3">Belongs to the pICln (TC 1.A.47) family.</text>
</comment>
<protein>
    <recommendedName>
        <fullName evidence="4">Methylosome subunit pICln</fullName>
    </recommendedName>
    <alternativeName>
        <fullName evidence="7">Chloride conductance regulatory protein ICln</fullName>
    </alternativeName>
</protein>
<feature type="compositionally biased region" description="Acidic residues" evidence="9">
    <location>
        <begin position="129"/>
        <end position="148"/>
    </location>
</feature>
<dbReference type="Proteomes" id="UP000694700">
    <property type="component" value="Unplaced"/>
</dbReference>
<organism evidence="10 11">
    <name type="scientific">Cyprinus carpio</name>
    <name type="common">Common carp</name>
    <dbReference type="NCBI Taxonomy" id="7962"/>
    <lineage>
        <taxon>Eukaryota</taxon>
        <taxon>Metazoa</taxon>
        <taxon>Chordata</taxon>
        <taxon>Craniata</taxon>
        <taxon>Vertebrata</taxon>
        <taxon>Euteleostomi</taxon>
        <taxon>Actinopterygii</taxon>
        <taxon>Neopterygii</taxon>
        <taxon>Teleostei</taxon>
        <taxon>Ostariophysi</taxon>
        <taxon>Cypriniformes</taxon>
        <taxon>Cyprinidae</taxon>
        <taxon>Cyprininae</taxon>
        <taxon>Cyprinus</taxon>
    </lineage>
</organism>
<comment type="function">
    <text evidence="8">Involved in both the assembly of spliceosomal snRNPs and the methylation of Sm proteins. Chaperone that regulates the assembly of spliceosomal U1, U2, U4 and U5 small nuclear ribonucleoproteins (snRNPs), the building blocks of the spliceosome, and thereby plays an important role in the splicing of cellular pre-mRNAs. Most spliceosomal snRNPs contain a common set of Sm proteins SNRPB, SNRPD1, SNRPD2, SNRPD3, SNRPE, SNRPF and SNRPG that assemble in a heptameric protein ring on the Sm site of the small nuclear RNA to form the core snRNP (Sm core). In the cytosol, the Sm proteins SNRPD1, SNRPD2, SNRPE, SNRPF and SNRPG are trapped in an inactive 6S pICln-Sm complex by the chaperone CLNS1A that controls the assembly of the core snRNP. Dissociation by the SMN complex of CLNS1A from the trapped Sm proteins and their transfer to an SMN-Sm complex triggers the assembly of core snRNPs and their transport to the nucleus.</text>
</comment>
<dbReference type="Pfam" id="PF03517">
    <property type="entry name" value="Voldacs"/>
    <property type="match status" value="1"/>
</dbReference>
<feature type="region of interest" description="Disordered" evidence="9">
    <location>
        <begin position="252"/>
        <end position="284"/>
    </location>
</feature>
<evidence type="ECO:0000256" key="3">
    <source>
        <dbReference type="ARBA" id="ARBA00007054"/>
    </source>
</evidence>
<dbReference type="AlphaFoldDB" id="A0A8C1W963"/>
<dbReference type="GO" id="GO:0034709">
    <property type="term" value="C:methylosome"/>
    <property type="evidence" value="ECO:0007669"/>
    <property type="project" value="InterPro"/>
</dbReference>
<dbReference type="GO" id="GO:0000387">
    <property type="term" value="P:spliceosomal snRNP assembly"/>
    <property type="evidence" value="ECO:0007669"/>
    <property type="project" value="InterPro"/>
</dbReference>
<feature type="region of interest" description="Disordered" evidence="9">
    <location>
        <begin position="174"/>
        <end position="212"/>
    </location>
</feature>
<evidence type="ECO:0000256" key="9">
    <source>
        <dbReference type="SAM" id="MobiDB-lite"/>
    </source>
</evidence>
<dbReference type="Ensembl" id="ENSCCRT00015065950.1">
    <property type="protein sequence ID" value="ENSCCRP00015063847.1"/>
    <property type="gene ID" value="ENSCCRG00015026065.1"/>
</dbReference>
<dbReference type="Gene3D" id="2.30.29.30">
    <property type="entry name" value="Pleckstrin-homology domain (PH domain)/Phosphotyrosine-binding domain (PTB)"/>
    <property type="match status" value="1"/>
</dbReference>
<evidence type="ECO:0000256" key="8">
    <source>
        <dbReference type="ARBA" id="ARBA00045890"/>
    </source>
</evidence>
<keyword evidence="6" id="KW-0539">Nucleus</keyword>
<dbReference type="GO" id="GO:0005829">
    <property type="term" value="C:cytosol"/>
    <property type="evidence" value="ECO:0007669"/>
    <property type="project" value="InterPro"/>
</dbReference>
<evidence type="ECO:0000256" key="1">
    <source>
        <dbReference type="ARBA" id="ARBA00004123"/>
    </source>
</evidence>
<proteinExistence type="inferred from homology"/>
<keyword evidence="5" id="KW-0963">Cytoplasm</keyword>
<dbReference type="InterPro" id="IPR039924">
    <property type="entry name" value="ICln/Lot5/Saf5"/>
</dbReference>
<evidence type="ECO:0000256" key="6">
    <source>
        <dbReference type="ARBA" id="ARBA00023242"/>
    </source>
</evidence>
<evidence type="ECO:0000256" key="4">
    <source>
        <dbReference type="ARBA" id="ARBA00015653"/>
    </source>
</evidence>
<accession>A0A8C1W963</accession>
<evidence type="ECO:0000313" key="11">
    <source>
        <dbReference type="Proteomes" id="UP000694700"/>
    </source>
</evidence>
<dbReference type="GO" id="GO:0045292">
    <property type="term" value="P:mRNA cis splicing, via spliceosome"/>
    <property type="evidence" value="ECO:0007669"/>
    <property type="project" value="TreeGrafter"/>
</dbReference>
<comment type="subcellular location">
    <subcellularLocation>
        <location evidence="2">Cytoplasm</location>
    </subcellularLocation>
    <subcellularLocation>
        <location evidence="1">Nucleus</location>
    </subcellularLocation>
</comment>
<dbReference type="GO" id="GO:0005681">
    <property type="term" value="C:spliceosomal complex"/>
    <property type="evidence" value="ECO:0007669"/>
    <property type="project" value="TreeGrafter"/>
</dbReference>
<reference evidence="10" key="1">
    <citation type="submission" date="2025-08" db="UniProtKB">
        <authorList>
            <consortium name="Ensembl"/>
        </authorList>
    </citation>
    <scope>IDENTIFICATION</scope>
</reference>
<dbReference type="GO" id="GO:0006821">
    <property type="term" value="P:chloride transport"/>
    <property type="evidence" value="ECO:0007669"/>
    <property type="project" value="InterPro"/>
</dbReference>
<dbReference type="GO" id="GO:0006884">
    <property type="term" value="P:cell volume homeostasis"/>
    <property type="evidence" value="ECO:0007669"/>
    <property type="project" value="InterPro"/>
</dbReference>
<dbReference type="InterPro" id="IPR011993">
    <property type="entry name" value="PH-like_dom_sf"/>
</dbReference>
<evidence type="ECO:0000313" key="10">
    <source>
        <dbReference type="Ensembl" id="ENSCCRP00015063847.1"/>
    </source>
</evidence>